<dbReference type="InterPro" id="IPR001293">
    <property type="entry name" value="Znf_TRAF"/>
</dbReference>
<evidence type="ECO:0000256" key="4">
    <source>
        <dbReference type="ARBA" id="ARBA00022771"/>
    </source>
</evidence>
<proteinExistence type="predicted"/>
<keyword evidence="5" id="KW-0862">Zinc</keyword>
<feature type="region of interest" description="Disordered" evidence="6">
    <location>
        <begin position="192"/>
        <end position="218"/>
    </location>
</feature>
<evidence type="ECO:0000256" key="6">
    <source>
        <dbReference type="SAM" id="MobiDB-lite"/>
    </source>
</evidence>
<dbReference type="SUPFAM" id="SSF117281">
    <property type="entry name" value="Kelch motif"/>
    <property type="match status" value="1"/>
</dbReference>
<keyword evidence="8" id="KW-1185">Reference proteome</keyword>
<dbReference type="InterPro" id="IPR001841">
    <property type="entry name" value="Znf_RING"/>
</dbReference>
<reference evidence="7" key="1">
    <citation type="submission" date="2020-04" db="EMBL/GenBank/DDBJ databases">
        <authorList>
            <person name="Alioto T."/>
            <person name="Alioto T."/>
            <person name="Gomez Garrido J."/>
        </authorList>
    </citation>
    <scope>NUCLEOTIDE SEQUENCE</scope>
    <source>
        <strain evidence="7">A484AB</strain>
    </source>
</reference>
<evidence type="ECO:0000313" key="8">
    <source>
        <dbReference type="Proteomes" id="UP001152795"/>
    </source>
</evidence>
<dbReference type="PROSITE" id="PS50089">
    <property type="entry name" value="ZF_RING_2"/>
    <property type="match status" value="1"/>
</dbReference>
<keyword evidence="4" id="KW-0863">Zinc-finger</keyword>
<keyword evidence="2" id="KW-0479">Metal-binding</keyword>
<accession>A0A6S7IY55</accession>
<dbReference type="EMBL" id="CACRXK020011856">
    <property type="protein sequence ID" value="CAB4022200.1"/>
    <property type="molecule type" value="Genomic_DNA"/>
</dbReference>
<sequence length="510" mass="56843">MTEENKHFHEFGYPDERFETVVSENLHCAICSCVFKDPVMCKNEHCFCRGCITKHLHYYHTCPSCNQDLTVESLADVPRILRNLLSEQRIRCDHHERGCEEIVQLGNLASHVAVCGKAPVVCANEECSSEINREDQFRHQGEECRFRKVKCQNCEEMGPVVKKISTSLGGLVEKLNTSVDEMKTGLTALENRFEGMENSRSDQASAEDRSSDVKDAKHPNGYAYVVAGGYNQNNRSLNSVEVFDKTTNSWIQMKSMKKHRANASSVVYNGDTVLVTGGISGDSHVVSSMEQFSRNASPFVPPSWSNLSVNLPRPLRGHRTVLYNDRLIVLGGYDEDYSGSDMIYEIQLHFPFTTKVLAKLSRAITGCGVVLVNDKILMFGGATSSSVTMYDITKNEFKELAPLPYAVCNMATAKYGENVILAAGGTHQYDNRNTVVSYNIETEENTELPPMKHNRWECCAVVDGNSLVVMGGQGPKGTVSSVEAFDFKTSKWNDLPSMMEARRGFIAEIV</sequence>
<dbReference type="Proteomes" id="UP001152795">
    <property type="component" value="Unassembled WGS sequence"/>
</dbReference>
<dbReference type="PANTHER" id="PTHR46260">
    <property type="entry name" value="RING-TYPE DOMAIN-CONTAINING PROTEIN"/>
    <property type="match status" value="1"/>
</dbReference>
<dbReference type="SUPFAM" id="SSF50965">
    <property type="entry name" value="Galactose oxidase, central domain"/>
    <property type="match status" value="1"/>
</dbReference>
<keyword evidence="3" id="KW-0677">Repeat</keyword>
<dbReference type="SUPFAM" id="SSF49599">
    <property type="entry name" value="TRAF domain-like"/>
    <property type="match status" value="1"/>
</dbReference>
<dbReference type="PROSITE" id="PS50145">
    <property type="entry name" value="ZF_TRAF"/>
    <property type="match status" value="1"/>
</dbReference>
<dbReference type="OrthoDB" id="6017243at2759"/>
<dbReference type="GO" id="GO:0016874">
    <property type="term" value="F:ligase activity"/>
    <property type="evidence" value="ECO:0007669"/>
    <property type="project" value="UniProtKB-KW"/>
</dbReference>
<keyword evidence="7" id="KW-0436">Ligase</keyword>
<name>A0A6S7IY55_PARCT</name>
<dbReference type="SUPFAM" id="SSF57850">
    <property type="entry name" value="RING/U-box"/>
    <property type="match status" value="1"/>
</dbReference>
<dbReference type="Gene3D" id="2.120.10.80">
    <property type="entry name" value="Kelch-type beta propeller"/>
    <property type="match status" value="2"/>
</dbReference>
<dbReference type="Gene3D" id="3.30.40.10">
    <property type="entry name" value="Zinc/RING finger domain, C3HC4 (zinc finger)"/>
    <property type="match status" value="2"/>
</dbReference>
<dbReference type="InterPro" id="IPR011043">
    <property type="entry name" value="Gal_Oxase/kelch_b-propeller"/>
</dbReference>
<evidence type="ECO:0000256" key="1">
    <source>
        <dbReference type="ARBA" id="ARBA00022441"/>
    </source>
</evidence>
<dbReference type="PANTHER" id="PTHR46260:SF3">
    <property type="entry name" value="RING-TYPE DOMAIN-CONTAINING PROTEIN"/>
    <property type="match status" value="1"/>
</dbReference>
<evidence type="ECO:0000313" key="7">
    <source>
        <dbReference type="EMBL" id="CAB4022200.1"/>
    </source>
</evidence>
<dbReference type="SMART" id="SM00612">
    <property type="entry name" value="Kelch"/>
    <property type="match status" value="5"/>
</dbReference>
<dbReference type="AlphaFoldDB" id="A0A6S7IY55"/>
<dbReference type="InterPro" id="IPR051746">
    <property type="entry name" value="Kelch_domain_containing_8"/>
</dbReference>
<gene>
    <name evidence="7" type="ORF">PACLA_8A057795</name>
</gene>
<dbReference type="InterPro" id="IPR013083">
    <property type="entry name" value="Znf_RING/FYVE/PHD"/>
</dbReference>
<dbReference type="GO" id="GO:0008270">
    <property type="term" value="F:zinc ion binding"/>
    <property type="evidence" value="ECO:0007669"/>
    <property type="project" value="UniProtKB-KW"/>
</dbReference>
<dbReference type="InterPro" id="IPR015915">
    <property type="entry name" value="Kelch-typ_b-propeller"/>
</dbReference>
<keyword evidence="1" id="KW-0880">Kelch repeat</keyword>
<dbReference type="Pfam" id="PF01344">
    <property type="entry name" value="Kelch_1"/>
    <property type="match status" value="2"/>
</dbReference>
<evidence type="ECO:0000256" key="5">
    <source>
        <dbReference type="ARBA" id="ARBA00022833"/>
    </source>
</evidence>
<dbReference type="InterPro" id="IPR006652">
    <property type="entry name" value="Kelch_1"/>
</dbReference>
<comment type="caution">
    <text evidence="7">The sequence shown here is derived from an EMBL/GenBank/DDBJ whole genome shotgun (WGS) entry which is preliminary data.</text>
</comment>
<evidence type="ECO:0000256" key="2">
    <source>
        <dbReference type="ARBA" id="ARBA00022723"/>
    </source>
</evidence>
<evidence type="ECO:0000256" key="3">
    <source>
        <dbReference type="ARBA" id="ARBA00022737"/>
    </source>
</evidence>
<protein>
    <submittedName>
        <fullName evidence="7">E3 ubiquitin- ligase PDZRN3-like</fullName>
    </submittedName>
</protein>
<organism evidence="7 8">
    <name type="scientific">Paramuricea clavata</name>
    <name type="common">Red gorgonian</name>
    <name type="synonym">Violescent sea-whip</name>
    <dbReference type="NCBI Taxonomy" id="317549"/>
    <lineage>
        <taxon>Eukaryota</taxon>
        <taxon>Metazoa</taxon>
        <taxon>Cnidaria</taxon>
        <taxon>Anthozoa</taxon>
        <taxon>Octocorallia</taxon>
        <taxon>Malacalcyonacea</taxon>
        <taxon>Plexauridae</taxon>
        <taxon>Paramuricea</taxon>
    </lineage>
</organism>